<dbReference type="Gene3D" id="2.60.120.10">
    <property type="entry name" value="Jelly Rolls"/>
    <property type="match status" value="1"/>
</dbReference>
<dbReference type="RefSeq" id="WP_353864725.1">
    <property type="nucleotide sequence ID" value="NZ_CP088295.1"/>
</dbReference>
<reference evidence="3" key="1">
    <citation type="submission" date="2021-11" db="EMBL/GenBank/DDBJ databases">
        <title>Cultivation dependent microbiological survey of springs from the worlds oldest radium mine currently devoted to the extraction of radon-saturated water.</title>
        <authorList>
            <person name="Kapinusova G."/>
            <person name="Smrhova T."/>
            <person name="Strejcek M."/>
            <person name="Suman J."/>
            <person name="Jani K."/>
            <person name="Pajer P."/>
            <person name="Uhlik O."/>
        </authorList>
    </citation>
    <scope>NUCLEOTIDE SEQUENCE [LARGE SCALE GENOMIC DNA]</scope>
    <source>
        <strain evidence="3">J379</strain>
    </source>
</reference>
<dbReference type="InterPro" id="IPR013096">
    <property type="entry name" value="Cupin_2"/>
</dbReference>
<dbReference type="Pfam" id="PF07883">
    <property type="entry name" value="Cupin_2"/>
    <property type="match status" value="1"/>
</dbReference>
<gene>
    <name evidence="2" type="ORF">LRS13_01495</name>
</gene>
<keyword evidence="3" id="KW-1185">Reference proteome</keyword>
<dbReference type="PANTHER" id="PTHR36440:SF1">
    <property type="entry name" value="PUTATIVE (AFU_ORTHOLOGUE AFUA_8G07350)-RELATED"/>
    <property type="match status" value="1"/>
</dbReference>
<proteinExistence type="predicted"/>
<sequence>MPEPDVLDFGGEVLTVIRSSADELVFDATWAPGTSAPPPHLHPRQEEHFEVLDGELTVDLDGSVRVLSAGDTLRIPPGTRHRMWNPSTAPARATWTTTPALRTLELFRALAELGGRRSNPAAAAAVVMRFRDEFRLALPGPAEPIAVHALGSIGRLLGH</sequence>
<dbReference type="PANTHER" id="PTHR36440">
    <property type="entry name" value="PUTATIVE (AFU_ORTHOLOGUE AFUA_8G07350)-RELATED"/>
    <property type="match status" value="1"/>
</dbReference>
<evidence type="ECO:0000313" key="3">
    <source>
        <dbReference type="Proteomes" id="UP001058860"/>
    </source>
</evidence>
<dbReference type="SUPFAM" id="SSF51182">
    <property type="entry name" value="RmlC-like cupins"/>
    <property type="match status" value="1"/>
</dbReference>
<evidence type="ECO:0000313" key="2">
    <source>
        <dbReference type="EMBL" id="UUY04233.1"/>
    </source>
</evidence>
<evidence type="ECO:0000259" key="1">
    <source>
        <dbReference type="Pfam" id="PF07883"/>
    </source>
</evidence>
<accession>A0ABY5PHV3</accession>
<name>A0ABY5PHV3_9ACTN</name>
<feature type="domain" description="Cupin type-2" evidence="1">
    <location>
        <begin position="29"/>
        <end position="96"/>
    </location>
</feature>
<dbReference type="InterPro" id="IPR053146">
    <property type="entry name" value="QDO-like"/>
</dbReference>
<organism evidence="2 3">
    <name type="scientific">Svornostia abyssi</name>
    <dbReference type="NCBI Taxonomy" id="2898438"/>
    <lineage>
        <taxon>Bacteria</taxon>
        <taxon>Bacillati</taxon>
        <taxon>Actinomycetota</taxon>
        <taxon>Thermoleophilia</taxon>
        <taxon>Solirubrobacterales</taxon>
        <taxon>Baekduiaceae</taxon>
        <taxon>Svornostia</taxon>
    </lineage>
</organism>
<dbReference type="InterPro" id="IPR014710">
    <property type="entry name" value="RmlC-like_jellyroll"/>
</dbReference>
<dbReference type="EMBL" id="CP088295">
    <property type="protein sequence ID" value="UUY04233.1"/>
    <property type="molecule type" value="Genomic_DNA"/>
</dbReference>
<dbReference type="Proteomes" id="UP001058860">
    <property type="component" value="Chromosome"/>
</dbReference>
<protein>
    <submittedName>
        <fullName evidence="2">Cupin domain-containing protein</fullName>
    </submittedName>
</protein>
<dbReference type="InterPro" id="IPR011051">
    <property type="entry name" value="RmlC_Cupin_sf"/>
</dbReference>